<dbReference type="AlphaFoldDB" id="A0AAN6UJF0"/>
<accession>A0AAN6UJF0</accession>
<gene>
    <name evidence="2" type="ORF">BT67DRAFT_449946</name>
</gene>
<reference evidence="2" key="2">
    <citation type="submission" date="2023-05" db="EMBL/GenBank/DDBJ databases">
        <authorList>
            <consortium name="Lawrence Berkeley National Laboratory"/>
            <person name="Steindorff A."/>
            <person name="Hensen N."/>
            <person name="Bonometti L."/>
            <person name="Westerberg I."/>
            <person name="Brannstrom I.O."/>
            <person name="Guillou S."/>
            <person name="Cros-Aarteil S."/>
            <person name="Calhoun S."/>
            <person name="Haridas S."/>
            <person name="Kuo A."/>
            <person name="Mondo S."/>
            <person name="Pangilinan J."/>
            <person name="Riley R."/>
            <person name="Labutti K."/>
            <person name="Andreopoulos B."/>
            <person name="Lipzen A."/>
            <person name="Chen C."/>
            <person name="Yanf M."/>
            <person name="Daum C."/>
            <person name="Ng V."/>
            <person name="Clum A."/>
            <person name="Ohm R."/>
            <person name="Martin F."/>
            <person name="Silar P."/>
            <person name="Natvig D."/>
            <person name="Lalanne C."/>
            <person name="Gautier V."/>
            <person name="Ament-Velasquez S.L."/>
            <person name="Kruys A."/>
            <person name="Hutchinson M.I."/>
            <person name="Powell A.J."/>
            <person name="Barry K."/>
            <person name="Miller A.N."/>
            <person name="Grigoriev I.V."/>
            <person name="Debuchy R."/>
            <person name="Gladieux P."/>
            <person name="Thoren M.H."/>
            <person name="Johannesson H."/>
        </authorList>
    </citation>
    <scope>NUCLEOTIDE SEQUENCE</scope>
    <source>
        <strain evidence="2">CBS 123565</strain>
    </source>
</reference>
<sequence>MRNFQRTKPDRAVAYRIVGPGPIRTSLLVAQSARLLRSRPSLLRCFPRTPRQRRVLFTSISSTVAPPSIATSQQPLAKGTQVTSPSGRSYIINKIIYQRSRGSLLYCLYRASYILKDILPGDFQYIQELQKLIDSSAYVQTLVNSIPNRHMFIYPFLDTNLQLVETIAIPPFIKIKIIKDALTGLANLHDKGVYHTDIKPANIIINSFRQSDKDAIRSPEAWARAAQYTPANIFSFGIIAIYIWLDRIVFFSDKVNEAKDLSDIILRLYVSYFVNDLDDFGSFIEYYRGDTFNSKDKKRAPFRSKITYLNPLGRITAREVL</sequence>
<dbReference type="GO" id="GO:0005524">
    <property type="term" value="F:ATP binding"/>
    <property type="evidence" value="ECO:0007669"/>
    <property type="project" value="InterPro"/>
</dbReference>
<dbReference type="Gene3D" id="1.10.510.10">
    <property type="entry name" value="Transferase(Phosphotransferase) domain 1"/>
    <property type="match status" value="1"/>
</dbReference>
<dbReference type="PROSITE" id="PS00108">
    <property type="entry name" value="PROTEIN_KINASE_ST"/>
    <property type="match status" value="1"/>
</dbReference>
<organism evidence="2 3">
    <name type="scientific">Trichocladium antarcticum</name>
    <dbReference type="NCBI Taxonomy" id="1450529"/>
    <lineage>
        <taxon>Eukaryota</taxon>
        <taxon>Fungi</taxon>
        <taxon>Dikarya</taxon>
        <taxon>Ascomycota</taxon>
        <taxon>Pezizomycotina</taxon>
        <taxon>Sordariomycetes</taxon>
        <taxon>Sordariomycetidae</taxon>
        <taxon>Sordariales</taxon>
        <taxon>Chaetomiaceae</taxon>
        <taxon>Trichocladium</taxon>
    </lineage>
</organism>
<dbReference type="InterPro" id="IPR011009">
    <property type="entry name" value="Kinase-like_dom_sf"/>
</dbReference>
<dbReference type="EMBL" id="MU853410">
    <property type="protein sequence ID" value="KAK4133849.1"/>
    <property type="molecule type" value="Genomic_DNA"/>
</dbReference>
<feature type="domain" description="Protein kinase" evidence="1">
    <location>
        <begin position="12"/>
        <end position="321"/>
    </location>
</feature>
<proteinExistence type="predicted"/>
<evidence type="ECO:0000259" key="1">
    <source>
        <dbReference type="PROSITE" id="PS50011"/>
    </source>
</evidence>
<evidence type="ECO:0000313" key="2">
    <source>
        <dbReference type="EMBL" id="KAK4133849.1"/>
    </source>
</evidence>
<name>A0AAN6UJF0_9PEZI</name>
<protein>
    <recommendedName>
        <fullName evidence="1">Protein kinase domain-containing protein</fullName>
    </recommendedName>
</protein>
<comment type="caution">
    <text evidence="2">The sequence shown here is derived from an EMBL/GenBank/DDBJ whole genome shotgun (WGS) entry which is preliminary data.</text>
</comment>
<dbReference type="GO" id="GO:0004672">
    <property type="term" value="F:protein kinase activity"/>
    <property type="evidence" value="ECO:0007669"/>
    <property type="project" value="InterPro"/>
</dbReference>
<keyword evidence="3" id="KW-1185">Reference proteome</keyword>
<reference evidence="2" key="1">
    <citation type="journal article" date="2023" name="Mol. Phylogenet. Evol.">
        <title>Genome-scale phylogeny and comparative genomics of the fungal order Sordariales.</title>
        <authorList>
            <person name="Hensen N."/>
            <person name="Bonometti L."/>
            <person name="Westerberg I."/>
            <person name="Brannstrom I.O."/>
            <person name="Guillou S."/>
            <person name="Cros-Aarteil S."/>
            <person name="Calhoun S."/>
            <person name="Haridas S."/>
            <person name="Kuo A."/>
            <person name="Mondo S."/>
            <person name="Pangilinan J."/>
            <person name="Riley R."/>
            <person name="LaButti K."/>
            <person name="Andreopoulos B."/>
            <person name="Lipzen A."/>
            <person name="Chen C."/>
            <person name="Yan M."/>
            <person name="Daum C."/>
            <person name="Ng V."/>
            <person name="Clum A."/>
            <person name="Steindorff A."/>
            <person name="Ohm R.A."/>
            <person name="Martin F."/>
            <person name="Silar P."/>
            <person name="Natvig D.O."/>
            <person name="Lalanne C."/>
            <person name="Gautier V."/>
            <person name="Ament-Velasquez S.L."/>
            <person name="Kruys A."/>
            <person name="Hutchinson M.I."/>
            <person name="Powell A.J."/>
            <person name="Barry K."/>
            <person name="Miller A.N."/>
            <person name="Grigoriev I.V."/>
            <person name="Debuchy R."/>
            <person name="Gladieux P."/>
            <person name="Hiltunen Thoren M."/>
            <person name="Johannesson H."/>
        </authorList>
    </citation>
    <scope>NUCLEOTIDE SEQUENCE</scope>
    <source>
        <strain evidence="2">CBS 123565</strain>
    </source>
</reference>
<dbReference type="SMART" id="SM00220">
    <property type="entry name" value="S_TKc"/>
    <property type="match status" value="1"/>
</dbReference>
<dbReference type="InterPro" id="IPR000719">
    <property type="entry name" value="Prot_kinase_dom"/>
</dbReference>
<dbReference type="SUPFAM" id="SSF56112">
    <property type="entry name" value="Protein kinase-like (PK-like)"/>
    <property type="match status" value="1"/>
</dbReference>
<dbReference type="Proteomes" id="UP001304895">
    <property type="component" value="Unassembled WGS sequence"/>
</dbReference>
<dbReference type="InterPro" id="IPR008271">
    <property type="entry name" value="Ser/Thr_kinase_AS"/>
</dbReference>
<dbReference type="PROSITE" id="PS50011">
    <property type="entry name" value="PROTEIN_KINASE_DOM"/>
    <property type="match status" value="1"/>
</dbReference>
<evidence type="ECO:0000313" key="3">
    <source>
        <dbReference type="Proteomes" id="UP001304895"/>
    </source>
</evidence>